<feature type="compositionally biased region" description="Basic and acidic residues" evidence="3">
    <location>
        <begin position="1224"/>
        <end position="1241"/>
    </location>
</feature>
<evidence type="ECO:0000313" key="6">
    <source>
        <dbReference type="Proteomes" id="UP000215902"/>
    </source>
</evidence>
<dbReference type="GO" id="GO:0000027">
    <property type="term" value="P:ribosomal large subunit assembly"/>
    <property type="evidence" value="ECO:0007669"/>
    <property type="project" value="TreeGrafter"/>
</dbReference>
<evidence type="ECO:0000256" key="1">
    <source>
        <dbReference type="ARBA" id="ARBA00022741"/>
    </source>
</evidence>
<dbReference type="InterPro" id="IPR011704">
    <property type="entry name" value="ATPase_dyneun-rel_AAA"/>
</dbReference>
<feature type="compositionally biased region" description="Basic and acidic residues" evidence="3">
    <location>
        <begin position="1564"/>
        <end position="1592"/>
    </location>
</feature>
<evidence type="ECO:0000256" key="3">
    <source>
        <dbReference type="SAM" id="MobiDB-lite"/>
    </source>
</evidence>
<feature type="region of interest" description="Disordered" evidence="3">
    <location>
        <begin position="1210"/>
        <end position="1254"/>
    </location>
</feature>
<dbReference type="Gene3D" id="3.40.50.300">
    <property type="entry name" value="P-loop containing nucleotide triphosphate hydrolases"/>
    <property type="match status" value="1"/>
</dbReference>
<protein>
    <recommendedName>
        <fullName evidence="4">ATPase dynein-related AAA domain-containing protein</fullName>
    </recommendedName>
</protein>
<dbReference type="InterPro" id="IPR027417">
    <property type="entry name" value="P-loop_NTPase"/>
</dbReference>
<dbReference type="STRING" id="282301.A0A267GIT3"/>
<dbReference type="GO" id="GO:0030687">
    <property type="term" value="C:preribosome, large subunit precursor"/>
    <property type="evidence" value="ECO:0007669"/>
    <property type="project" value="TreeGrafter"/>
</dbReference>
<feature type="region of interest" description="Disordered" evidence="3">
    <location>
        <begin position="1806"/>
        <end position="1851"/>
    </location>
</feature>
<gene>
    <name evidence="5" type="ORF">BOX15_Mlig028342g1</name>
</gene>
<keyword evidence="6" id="KW-1185">Reference proteome</keyword>
<feature type="region of interest" description="Disordered" evidence="3">
    <location>
        <begin position="1934"/>
        <end position="1981"/>
    </location>
</feature>
<comment type="caution">
    <text evidence="5">The sequence shown here is derived from an EMBL/GenBank/DDBJ whole genome shotgun (WGS) entry which is preliminary data.</text>
</comment>
<proteinExistence type="predicted"/>
<feature type="region of interest" description="Disordered" evidence="3">
    <location>
        <begin position="1664"/>
        <end position="1693"/>
    </location>
</feature>
<sequence>MRGSDPIGAALRIVYHECDPEAISGQLGEALSDDCMLPSHLDIGEVIHSRDSLRKVKPTQRLLSLLHASIAAKKVCLLTGPPASGKTSAVFELARRLKKKIYFIPIHAETSIADLLGGIAPTDLQETGDDQRKNAQSLAATMAKRYPDDAIQIIAPKTAKIKRHAEHKPTSQKKKLKNLKKIVGESAIGSEKYKNDGFKFIDGPLLSALKEGAWVLLDGVDLARPEVLERLNSLGERDSYLYTHELAAGKSTEHKLKPCEGFALICTTTDQRSNGSQLSESFKNRCIQIYCPRFDVDCDALCGTQVLIEPGALVEPLKVKLVKLLVDAFLKDKSQLGFRWLQKQINAISHIKDSKAVTDLLPDSWSDFVPSLEAIFNEKNFGQHRNFSGKIQLLKFELPAMKLASVELKKPLSEIFELLSETCSPIGLLKDAPIFCRRRNAIARLEENPEAQVRLKMESEPFKNKIFSSIWSRDVQLTCSSLALNPPGGLERWTLSGIIEDQRINELKWKLHSPIGEKTMCLDIQASSTNLQLEDFLSRKTLSHIGYLDDLKCIKFQSGEYRCHINKANELKPEKAELQGGNGILSGVNVKNATLVINISKSPANWKLTSMIGLLTSGEFNVHLTSENPHAEQTDKFATLDLLPALQLCFPNYFKAPSKFTAEAPAISFWQTKKAQTNFGTVKIKITDGHWKSPFGLNANMKLSNKESKMTLNLQDKCGELQINGDMLICAVHSGLRVTVCLQRAGEVKLVSNHSDKDYMERLLLQYISKEYLKGQKEAESPKLQLMTSSSTDKVREDNCILELDLRGEWCILRFLHLSHAKLRVSSTPGPILEFSAKVFKSAFINVKAKLSESSMSIDSFAVEQEIDLLTVLSVLSYEKPELTEALQSNNFFTKPQNITLSVKTMILQDKRTQISLEVTFSNSIRLPEFSGQVSIKNATLHMEYQEEQWKFEIYGTLFAFDLQLAKVTCNIGENGMELNAANSEQKSCLNLQTILAKLCGETEALLVSETSIIGAIDNIHGEQRIEEANDRESREWDLEGKVENFNLCQELISNMQYEDTKLKAKFSETKTDCRVEISGDFILALTLRLKYTVEFRTGSDIVLTAESSAIQENGSFMDCLLNIIEINDGSQQNTEKLGINKVKLTLNISKQVLSITGSITDDSVLSLANIVESFESLLDVEAGVSKTEFLSEMKFQQIKVEYKNERKKHVKEKASQASPVQTGDEKHEDKAVESKTEKLNTESTTGESDSKHSVAVSATMPSFRFPFTEMMELKNLNLSINWNSVEGMKDFKVTAQLLIAKYEVGKVAFKYGKNEDGENSWLLALPESFQPDAEAQLEPQALEQPIKLNELLMSLLGMSSMPDFKLEVTHINLFMSWKERIQPDRWKFVLQLNELEIGSEDLKFKLKDVKLIASNMNENKDVDIKETFTSAKISFSLEFGNQRTAKVFQLDNCEAELPISKNAKWRLKVPKKSVDYSIGDLASALLPLRDTAGKINDLDLPFDLTIKMLALDMEMTRDLHFCDFDFEVVGELQSSFKFIDQIIFGVKILLLKKSVTETSVAKKSIESNEQHEADNNTSEKDKSETNKRQEGNSDNTNQIPDTNGWEVVGFCFLNIFTLPIKMVLVVNNERCVLELRSEFQSGLVGCLNPSFGELRDAALNKIDESIQPNEQTIESDEKPTSPENSSTSEVGDKANVEKCALVASECDAEESRESMLARKPQEKTLNVAKVVADLLDLQPEQLPNLMLKWDPAKLFDAHIDLTERKGEFQLQLTQMNFEMHKLAMQFNNTKLSVSASLGAKPVAAPAASIEGAPAPVSGTKTEKEEQSKSSSDSLSKKTQQPQQSKADSPKYHVTLEGELKFLRLPPLGYKADLNSNEKETIFSLTSECNSDLSLANIVESFESLLDVEAGVSKTEFLSEMKFQQIKVEYKNERKKHVKEKASQASPVQTGDEKHEDKAVESKTEKLNTESTTGESDSKHSVAVSATMPSFRFPFTEMMELKNLNLSINWNSVEGMKDFKVTAQLLIAKYEVGKVAFKYGKNEDGENSWLLALPESFQPDAEAQLEPQALEQPIKLNELLMSLLGMSSMPDFKLEVTHINLFMSWKERIQPDRWKFVLQLNELEIGSEDLKFKLKDVKLIASNMNENKDVDIKETFTSAKISFSLEFGNQRTAKVFQLDNCEAELPISKNAKWRLKVPKKSVDYSIGDLASALLPLRDTAGKINDLDLPFDLTIKMLALDMEMTRDLHFCDFDFEVVGELQSSFKFIDQIIFGVKILLLKKSVTETSVAKKSIESNEQHEADNNKSEKDKSETNKRQEGNSDNTNQIPDTNGWEVVGFCFLNIFTLPIKMVLVVNNERCVLELRSEFQSGLVGCLNPSFGELRDAALNKIDESIQPNEQTIESDEKPTSPENSSTSEVGDKANVEKCALVASECDAEESRESMLARKPQEKTLNVAKVVADLLDLQPNSCPI</sequence>
<evidence type="ECO:0000259" key="4">
    <source>
        <dbReference type="Pfam" id="PF07728"/>
    </source>
</evidence>
<dbReference type="Pfam" id="PF07728">
    <property type="entry name" value="AAA_5"/>
    <property type="match status" value="1"/>
</dbReference>
<accession>A0A267GIT3</accession>
<dbReference type="GO" id="GO:0000055">
    <property type="term" value="P:ribosomal large subunit export from nucleus"/>
    <property type="evidence" value="ECO:0007669"/>
    <property type="project" value="TreeGrafter"/>
</dbReference>
<dbReference type="OrthoDB" id="3045861at2759"/>
<feature type="region of interest" description="Disordered" evidence="3">
    <location>
        <begin position="1563"/>
        <end position="1601"/>
    </location>
</feature>
<dbReference type="GO" id="GO:0005524">
    <property type="term" value="F:ATP binding"/>
    <property type="evidence" value="ECO:0007669"/>
    <property type="project" value="UniProtKB-KW"/>
</dbReference>
<feature type="compositionally biased region" description="Low complexity" evidence="3">
    <location>
        <begin position="1806"/>
        <end position="1820"/>
    </location>
</feature>
<reference evidence="5 6" key="1">
    <citation type="submission" date="2017-06" db="EMBL/GenBank/DDBJ databases">
        <title>A platform for efficient transgenesis in Macrostomum lignano, a flatworm model organism for stem cell research.</title>
        <authorList>
            <person name="Berezikov E."/>
        </authorList>
    </citation>
    <scope>NUCLEOTIDE SEQUENCE [LARGE SCALE GENOMIC DNA]</scope>
    <source>
        <strain evidence="5">DV1</strain>
        <tissue evidence="5">Whole organism</tissue>
    </source>
</reference>
<dbReference type="SUPFAM" id="SSF52540">
    <property type="entry name" value="P-loop containing nucleoside triphosphate hydrolases"/>
    <property type="match status" value="1"/>
</dbReference>
<feature type="region of interest" description="Disordered" evidence="3">
    <location>
        <begin position="2391"/>
        <end position="2421"/>
    </location>
</feature>
<dbReference type="EMBL" id="NIVC01000300">
    <property type="protein sequence ID" value="PAA85953.1"/>
    <property type="molecule type" value="Genomic_DNA"/>
</dbReference>
<feature type="compositionally biased region" description="Low complexity" evidence="3">
    <location>
        <begin position="1829"/>
        <end position="1841"/>
    </location>
</feature>
<dbReference type="GO" id="GO:0016887">
    <property type="term" value="F:ATP hydrolysis activity"/>
    <property type="evidence" value="ECO:0007669"/>
    <property type="project" value="InterPro"/>
</dbReference>
<keyword evidence="2" id="KW-0067">ATP-binding</keyword>
<dbReference type="PANTHER" id="PTHR48103:SF2">
    <property type="entry name" value="MIDASIN"/>
    <property type="match status" value="1"/>
</dbReference>
<evidence type="ECO:0000256" key="2">
    <source>
        <dbReference type="ARBA" id="ARBA00022840"/>
    </source>
</evidence>
<organism evidence="5 6">
    <name type="scientific">Macrostomum lignano</name>
    <dbReference type="NCBI Taxonomy" id="282301"/>
    <lineage>
        <taxon>Eukaryota</taxon>
        <taxon>Metazoa</taxon>
        <taxon>Spiralia</taxon>
        <taxon>Lophotrochozoa</taxon>
        <taxon>Platyhelminthes</taxon>
        <taxon>Rhabditophora</taxon>
        <taxon>Macrostomorpha</taxon>
        <taxon>Macrostomida</taxon>
        <taxon>Macrostomidae</taxon>
        <taxon>Macrostomum</taxon>
    </lineage>
</organism>
<keyword evidence="1" id="KW-0547">Nucleotide-binding</keyword>
<dbReference type="GO" id="GO:0005634">
    <property type="term" value="C:nucleus"/>
    <property type="evidence" value="ECO:0007669"/>
    <property type="project" value="TreeGrafter"/>
</dbReference>
<evidence type="ECO:0000313" key="5">
    <source>
        <dbReference type="EMBL" id="PAA85953.1"/>
    </source>
</evidence>
<feature type="compositionally biased region" description="Basic and acidic residues" evidence="3">
    <location>
        <begin position="2291"/>
        <end position="2319"/>
    </location>
</feature>
<dbReference type="PANTHER" id="PTHR48103">
    <property type="entry name" value="MIDASIN-RELATED"/>
    <property type="match status" value="1"/>
</dbReference>
<name>A0A267GIT3_9PLAT</name>
<feature type="region of interest" description="Disordered" evidence="3">
    <location>
        <begin position="2290"/>
        <end position="2328"/>
    </location>
</feature>
<feature type="compositionally biased region" description="Basic and acidic residues" evidence="3">
    <location>
        <begin position="1951"/>
        <end position="1968"/>
    </location>
</feature>
<dbReference type="Proteomes" id="UP000215902">
    <property type="component" value="Unassembled WGS sequence"/>
</dbReference>
<feature type="domain" description="ATPase dynein-related AAA" evidence="4">
    <location>
        <begin position="190"/>
        <end position="286"/>
    </location>
</feature>